<dbReference type="EMBL" id="JXXN02004626">
    <property type="protein sequence ID" value="THD20443.1"/>
    <property type="molecule type" value="Genomic_DNA"/>
</dbReference>
<dbReference type="AlphaFoldDB" id="A0A4E0QZR5"/>
<sequence>MPENRCELVFVQSGELPSTKPLRVITQYSSVDDINMQSPGRPTTLGVCVAAAHNNKDGKEGTVVSRISGMEENSQSWSAKMVDNGDFEKLLGQLGSNGSTPVTPTSFLNPRNITEDQEIFAE</sequence>
<protein>
    <submittedName>
        <fullName evidence="1">Jun protein</fullName>
    </submittedName>
</protein>
<name>A0A4E0QZR5_FASHE</name>
<evidence type="ECO:0000313" key="2">
    <source>
        <dbReference type="Proteomes" id="UP000230066"/>
    </source>
</evidence>
<gene>
    <name evidence="1" type="ORF">D915_008915</name>
</gene>
<keyword evidence="2" id="KW-1185">Reference proteome</keyword>
<organism evidence="1 2">
    <name type="scientific">Fasciola hepatica</name>
    <name type="common">Liver fluke</name>
    <dbReference type="NCBI Taxonomy" id="6192"/>
    <lineage>
        <taxon>Eukaryota</taxon>
        <taxon>Metazoa</taxon>
        <taxon>Spiralia</taxon>
        <taxon>Lophotrochozoa</taxon>
        <taxon>Platyhelminthes</taxon>
        <taxon>Trematoda</taxon>
        <taxon>Digenea</taxon>
        <taxon>Plagiorchiida</taxon>
        <taxon>Echinostomata</taxon>
        <taxon>Echinostomatoidea</taxon>
        <taxon>Fasciolidae</taxon>
        <taxon>Fasciola</taxon>
    </lineage>
</organism>
<accession>A0A4E0QZR5</accession>
<comment type="caution">
    <text evidence="1">The sequence shown here is derived from an EMBL/GenBank/DDBJ whole genome shotgun (WGS) entry which is preliminary data.</text>
</comment>
<dbReference type="Proteomes" id="UP000230066">
    <property type="component" value="Unassembled WGS sequence"/>
</dbReference>
<reference evidence="1" key="1">
    <citation type="submission" date="2019-03" db="EMBL/GenBank/DDBJ databases">
        <title>Improved annotation for the trematode Fasciola hepatica.</title>
        <authorList>
            <person name="Choi Y.-J."/>
            <person name="Martin J."/>
            <person name="Mitreva M."/>
        </authorList>
    </citation>
    <scope>NUCLEOTIDE SEQUENCE [LARGE SCALE GENOMIC DNA]</scope>
</reference>
<evidence type="ECO:0000313" key="1">
    <source>
        <dbReference type="EMBL" id="THD20443.1"/>
    </source>
</evidence>
<proteinExistence type="predicted"/>